<evidence type="ECO:0000313" key="3">
    <source>
        <dbReference type="Proteomes" id="UP000053780"/>
    </source>
</evidence>
<reference evidence="2 3" key="1">
    <citation type="journal article" date="2013" name="BMC Genomics">
        <title>Genome sequencing and comparative genomics of honey bee microsporidia, Nosema apis reveal novel insights into host-parasite interactions.</title>
        <authorList>
            <person name="Chen Yp."/>
            <person name="Pettis J.S."/>
            <person name="Zhao Y."/>
            <person name="Liu X."/>
            <person name="Tallon L.J."/>
            <person name="Sadzewicz L.D."/>
            <person name="Li R."/>
            <person name="Zheng H."/>
            <person name="Huang S."/>
            <person name="Zhang X."/>
            <person name="Hamilton M.C."/>
            <person name="Pernal S.F."/>
            <person name="Melathopoulos A.P."/>
            <person name="Yan X."/>
            <person name="Evans J.D."/>
        </authorList>
    </citation>
    <scope>NUCLEOTIDE SEQUENCE [LARGE SCALE GENOMIC DNA]</scope>
    <source>
        <strain evidence="2 3">BRL 01</strain>
    </source>
</reference>
<dbReference type="GO" id="GO:0016787">
    <property type="term" value="F:hydrolase activity"/>
    <property type="evidence" value="ECO:0007669"/>
    <property type="project" value="UniProtKB-KW"/>
</dbReference>
<gene>
    <name evidence="2" type="ORF">NAPIS_ORF01104</name>
</gene>
<dbReference type="AlphaFoldDB" id="T0LAA1"/>
<feature type="transmembrane region" description="Helical" evidence="1">
    <location>
        <begin position="481"/>
        <end position="501"/>
    </location>
</feature>
<keyword evidence="3" id="KW-1185">Reference proteome</keyword>
<dbReference type="HOGENOM" id="CLU_554422_0_0_1"/>
<keyword evidence="2" id="KW-0378">Hydrolase</keyword>
<accession>T0LAA1</accession>
<dbReference type="EMBL" id="KE647153">
    <property type="protein sequence ID" value="EQB61318.1"/>
    <property type="molecule type" value="Genomic_DNA"/>
</dbReference>
<sequence length="512" mass="60757">MSYEIIVIGDNVDTQEYNNVVKEKNVSLISFNSKSSAMDAYEDIMNYQFKHSEEFLVLNNGLYNNFLIDNEDVKLGTKAPLYGKFLFSNTGCLLINYFENKINCFCSNLTIKFNDFSFDENILNVEFSRNDKFMLVNTENKTLIFDTSNGKIIRSGKYSKCKFDKNESKIYNFDDLNVYDMNYNIIEQHKYKEIASYKSQTFYFIDGKVQKIVYENDNFKNQKLQANVKRIKFLFSDKFGFVYITKKIKENYFYFIEIYQENNIFLINLNYELKDIKVSNDYILTYDISNKITFYKRKVSGFVKIKEICKNDMCIISQSKKVSCIYDYITENLEFYDDCVLRTIYMQRGCNNLAWSYSDLYLSAFSVSSGQIQIFNNNGKLIFKKIFNIFEDFLWRPFYKLEKELKRKISDYSMDEYEQHLNISSASTYNTVCFNSRMEKFSNKKTTISPAEIRTRIIGFKVQGDRHYTTRPYYVIVNMNIAYTFLLLYCYITIFLILNYINDAGNHNNLCT</sequence>
<dbReference type="VEuPathDB" id="MicrosporidiaDB:NAPIS_ORF01104"/>
<dbReference type="Proteomes" id="UP000053780">
    <property type="component" value="Unassembled WGS sequence"/>
</dbReference>
<dbReference type="OrthoDB" id="2194683at2759"/>
<evidence type="ECO:0000256" key="1">
    <source>
        <dbReference type="SAM" id="Phobius"/>
    </source>
</evidence>
<organism evidence="2 3">
    <name type="scientific">Vairimorpha apis BRL 01</name>
    <dbReference type="NCBI Taxonomy" id="1037528"/>
    <lineage>
        <taxon>Eukaryota</taxon>
        <taxon>Fungi</taxon>
        <taxon>Fungi incertae sedis</taxon>
        <taxon>Microsporidia</taxon>
        <taxon>Nosematidae</taxon>
        <taxon>Vairimorpha</taxon>
    </lineage>
</organism>
<keyword evidence="1" id="KW-0812">Transmembrane</keyword>
<name>T0LAA1_9MICR</name>
<keyword evidence="1" id="KW-0472">Membrane</keyword>
<keyword evidence="1" id="KW-1133">Transmembrane helix</keyword>
<dbReference type="SUPFAM" id="SSF69322">
    <property type="entry name" value="Tricorn protease domain 2"/>
    <property type="match status" value="1"/>
</dbReference>
<protein>
    <submittedName>
        <fullName evidence="2">Metal-dependent hydrolase of the beta-lactamase superfamily iii</fullName>
    </submittedName>
</protein>
<evidence type="ECO:0000313" key="2">
    <source>
        <dbReference type="EMBL" id="EQB61318.1"/>
    </source>
</evidence>
<proteinExistence type="predicted"/>